<feature type="region of interest" description="Disordered" evidence="1">
    <location>
        <begin position="256"/>
        <end position="298"/>
    </location>
</feature>
<organism evidence="2 3">
    <name type="scientific">Penicillium rubens (strain ATCC 28089 / DSM 1075 / NRRL 1951 / Wisconsin 54-1255)</name>
    <name type="common">Penicillium chrysogenum</name>
    <dbReference type="NCBI Taxonomy" id="500485"/>
    <lineage>
        <taxon>Eukaryota</taxon>
        <taxon>Fungi</taxon>
        <taxon>Dikarya</taxon>
        <taxon>Ascomycota</taxon>
        <taxon>Pezizomycotina</taxon>
        <taxon>Eurotiomycetes</taxon>
        <taxon>Eurotiomycetidae</taxon>
        <taxon>Eurotiales</taxon>
        <taxon>Aspergillaceae</taxon>
        <taxon>Penicillium</taxon>
        <taxon>Penicillium chrysogenum species complex</taxon>
    </lineage>
</organism>
<evidence type="ECO:0000256" key="1">
    <source>
        <dbReference type="SAM" id="MobiDB-lite"/>
    </source>
</evidence>
<feature type="compositionally biased region" description="Low complexity" evidence="1">
    <location>
        <begin position="258"/>
        <end position="269"/>
    </location>
</feature>
<sequence>MPHYSHRSTWEPVVGLGWSIIPEPTLDTASNADSVAHPRVVIFGPVPRHCQAGCYTTLAQKHIGASDWVGSLKPTPDTVSNAVLPSNRVHYSHSWTARLRGSRTGNEIFGIRKSILVRRADGAQLNSPDVGGTGRALTNCKRKERVSTQFQSCPEPGPRDEVSKRTIRVADDNVSADCPPSIHSFVFESVRVHPRALAIPIGSRLFETVEHKCAKHCHYINSPTIYCGQKSKSRHDCKKDCFASLVSPIYPKADLGHTNANTNTGTSNSPHFPANHRPGPKLETEKPGENNNNGKARA</sequence>
<dbReference type="EMBL" id="AM920437">
    <property type="protein sequence ID" value="CAP98172.1"/>
    <property type="molecule type" value="Genomic_DNA"/>
</dbReference>
<dbReference type="Proteomes" id="UP000000724">
    <property type="component" value="Contig Pc00c22"/>
</dbReference>
<evidence type="ECO:0000313" key="3">
    <source>
        <dbReference type="Proteomes" id="UP000000724"/>
    </source>
</evidence>
<accession>B6HT43</accession>
<name>B6HT43_PENRW</name>
<dbReference type="VEuPathDB" id="FungiDB:PCH_Pc22g08840"/>
<dbReference type="HOGENOM" id="CLU_934163_0_0_1"/>
<protein>
    <submittedName>
        <fullName evidence="2">Uncharacterized protein</fullName>
    </submittedName>
</protein>
<feature type="compositionally biased region" description="Polar residues" evidence="1">
    <location>
        <begin position="289"/>
        <end position="298"/>
    </location>
</feature>
<evidence type="ECO:0000313" key="2">
    <source>
        <dbReference type="EMBL" id="CAP98172.1"/>
    </source>
</evidence>
<keyword evidence="3" id="KW-1185">Reference proteome</keyword>
<gene>
    <name evidence="2" type="ORF">Pc22g08840</name>
    <name evidence="2" type="ORF">PCH_Pc22g08840</name>
</gene>
<dbReference type="AlphaFoldDB" id="B6HT43"/>
<proteinExistence type="predicted"/>
<reference evidence="2 3" key="1">
    <citation type="journal article" date="2008" name="Nat. Biotechnol.">
        <title>Genome sequencing and analysis of the filamentous fungus Penicillium chrysogenum.</title>
        <authorList>
            <person name="van den Berg M.A."/>
            <person name="Albang R."/>
            <person name="Albermann K."/>
            <person name="Badger J.H."/>
            <person name="Daran J.-M."/>
            <person name="Driessen A.J.M."/>
            <person name="Garcia-Estrada C."/>
            <person name="Fedorova N.D."/>
            <person name="Harris D.M."/>
            <person name="Heijne W.H.M."/>
            <person name="Joardar V.S."/>
            <person name="Kiel J.A.K.W."/>
            <person name="Kovalchuk A."/>
            <person name="Martin J.F."/>
            <person name="Nierman W.C."/>
            <person name="Nijland J.G."/>
            <person name="Pronk J.T."/>
            <person name="Roubos J.A."/>
            <person name="van der Klei I.J."/>
            <person name="van Peij N.N.M.E."/>
            <person name="Veenhuis M."/>
            <person name="von Doehren H."/>
            <person name="Wagner C."/>
            <person name="Wortman J.R."/>
            <person name="Bovenberg R.A.L."/>
        </authorList>
    </citation>
    <scope>NUCLEOTIDE SEQUENCE [LARGE SCALE GENOMIC DNA]</scope>
    <source>
        <strain evidence="3">ATCC 28089 / DSM 1075 / NRRL 1951 / Wisconsin 54-1255</strain>
    </source>
</reference>